<dbReference type="OrthoDB" id="7428419at2"/>
<dbReference type="AlphaFoldDB" id="W0AAF1"/>
<dbReference type="EMBL" id="CP006644">
    <property type="protein sequence ID" value="AHE52635.1"/>
    <property type="molecule type" value="Genomic_DNA"/>
</dbReference>
<dbReference type="Pfam" id="PF04883">
    <property type="entry name" value="HK97-gp10_like"/>
    <property type="match status" value="1"/>
</dbReference>
<dbReference type="STRING" id="1123269.NX02_04455"/>
<accession>W0AAF1</accession>
<dbReference type="HOGENOM" id="CLU_127674_3_0_5"/>
<dbReference type="Proteomes" id="UP000018851">
    <property type="component" value="Chromosome"/>
</dbReference>
<dbReference type="NCBIfam" id="TIGR01725">
    <property type="entry name" value="phge_HK97_gp10"/>
    <property type="match status" value="1"/>
</dbReference>
<reference evidence="1 2" key="1">
    <citation type="submission" date="2013-07" db="EMBL/GenBank/DDBJ databases">
        <title>Completed genome of Sphingomonas sanxanigenens NX02.</title>
        <authorList>
            <person name="Ma T."/>
            <person name="Huang H."/>
            <person name="Wu M."/>
            <person name="Li X."/>
            <person name="Li G."/>
        </authorList>
    </citation>
    <scope>NUCLEOTIDE SEQUENCE [LARGE SCALE GENOMIC DNA]</scope>
    <source>
        <strain evidence="1 2">NX02</strain>
    </source>
</reference>
<protein>
    <recommendedName>
        <fullName evidence="3">HK97 gp10 family phage protein</fullName>
    </recommendedName>
</protein>
<proteinExistence type="predicted"/>
<dbReference type="InterPro" id="IPR010064">
    <property type="entry name" value="HK97-gp10_tail"/>
</dbReference>
<dbReference type="eggNOG" id="ENOG502ZWQE">
    <property type="taxonomic scope" value="Bacteria"/>
</dbReference>
<dbReference type="RefSeq" id="WP_025290936.1">
    <property type="nucleotide sequence ID" value="NZ_CP006644.1"/>
</dbReference>
<dbReference type="KEGG" id="ssan:NX02_04455"/>
<keyword evidence="2" id="KW-1185">Reference proteome</keyword>
<evidence type="ECO:0000313" key="2">
    <source>
        <dbReference type="Proteomes" id="UP000018851"/>
    </source>
</evidence>
<gene>
    <name evidence="1" type="ORF">NX02_04455</name>
</gene>
<name>W0AAF1_9SPHN</name>
<sequence length="143" mass="15507">MRMSARVDGAQSLVRKLDRFTEATSNKIQRQVLMEAGEIIADRARELVPVDSGDLRGSITVSDKVRAYDGQGLTLGIGGPVTIYIGPQRGSKPDGFYGHMVEWGTVKMAAQPFMRPAFDSTRGQVQSRIRNDLAAAIAKAARG</sequence>
<evidence type="ECO:0000313" key="1">
    <source>
        <dbReference type="EMBL" id="AHE52635.1"/>
    </source>
</evidence>
<evidence type="ECO:0008006" key="3">
    <source>
        <dbReference type="Google" id="ProtNLM"/>
    </source>
</evidence>
<dbReference type="PATRIC" id="fig|1123269.5.peg.867"/>
<organism evidence="1 2">
    <name type="scientific">Sphingomonas sanxanigenens DSM 19645 = NX02</name>
    <dbReference type="NCBI Taxonomy" id="1123269"/>
    <lineage>
        <taxon>Bacteria</taxon>
        <taxon>Pseudomonadati</taxon>
        <taxon>Pseudomonadota</taxon>
        <taxon>Alphaproteobacteria</taxon>
        <taxon>Sphingomonadales</taxon>
        <taxon>Sphingomonadaceae</taxon>
        <taxon>Sphingomonas</taxon>
    </lineage>
</organism>